<feature type="signal peptide" evidence="1">
    <location>
        <begin position="1"/>
        <end position="31"/>
    </location>
</feature>
<dbReference type="AlphaFoldDB" id="A3ATV6"/>
<dbReference type="Proteomes" id="UP000007752">
    <property type="component" value="Chromosome 4"/>
</dbReference>
<keyword evidence="1" id="KW-0732">Signal</keyword>
<reference evidence="2" key="2">
    <citation type="submission" date="2008-12" db="EMBL/GenBank/DDBJ databases">
        <title>Improved gene annotation of the rice (Oryza sativa) genomes.</title>
        <authorList>
            <person name="Wang J."/>
            <person name="Li R."/>
            <person name="Fan W."/>
            <person name="Huang Q."/>
            <person name="Zhang J."/>
            <person name="Zhou Y."/>
            <person name="Hu Y."/>
            <person name="Zi S."/>
            <person name="Li J."/>
            <person name="Ni P."/>
            <person name="Zheng H."/>
            <person name="Zhang Y."/>
            <person name="Zhao M."/>
            <person name="Hao Q."/>
            <person name="McDermott J."/>
            <person name="Samudrala R."/>
            <person name="Kristiansen K."/>
            <person name="Wong G.K.-S."/>
        </authorList>
    </citation>
    <scope>NUCLEOTIDE SEQUENCE</scope>
</reference>
<organism evidence="2">
    <name type="scientific">Oryza sativa subsp. japonica</name>
    <name type="common">Rice</name>
    <dbReference type="NCBI Taxonomy" id="39947"/>
    <lineage>
        <taxon>Eukaryota</taxon>
        <taxon>Viridiplantae</taxon>
        <taxon>Streptophyta</taxon>
        <taxon>Embryophyta</taxon>
        <taxon>Tracheophyta</taxon>
        <taxon>Spermatophyta</taxon>
        <taxon>Magnoliopsida</taxon>
        <taxon>Liliopsida</taxon>
        <taxon>Poales</taxon>
        <taxon>Poaceae</taxon>
        <taxon>BOP clade</taxon>
        <taxon>Oryzoideae</taxon>
        <taxon>Oryzeae</taxon>
        <taxon>Oryzinae</taxon>
        <taxon>Oryza</taxon>
        <taxon>Oryza sativa</taxon>
    </lineage>
</organism>
<protein>
    <submittedName>
        <fullName evidence="2">Uncharacterized protein</fullName>
    </submittedName>
</protein>
<feature type="chain" id="PRO_5002649896" evidence="1">
    <location>
        <begin position="32"/>
        <end position="164"/>
    </location>
</feature>
<evidence type="ECO:0000313" key="2">
    <source>
        <dbReference type="EMBL" id="EAZ30745.1"/>
    </source>
</evidence>
<reference evidence="2" key="1">
    <citation type="journal article" date="2005" name="PLoS Biol.">
        <title>The genomes of Oryza sativa: a history of duplications.</title>
        <authorList>
            <person name="Yu J."/>
            <person name="Wang J."/>
            <person name="Lin W."/>
            <person name="Li S."/>
            <person name="Li H."/>
            <person name="Zhou J."/>
            <person name="Ni P."/>
            <person name="Dong W."/>
            <person name="Hu S."/>
            <person name="Zeng C."/>
            <person name="Zhang J."/>
            <person name="Zhang Y."/>
            <person name="Li R."/>
            <person name="Xu Z."/>
            <person name="Li S."/>
            <person name="Li X."/>
            <person name="Zheng H."/>
            <person name="Cong L."/>
            <person name="Lin L."/>
            <person name="Yin J."/>
            <person name="Geng J."/>
            <person name="Li G."/>
            <person name="Shi J."/>
            <person name="Liu J."/>
            <person name="Lv H."/>
            <person name="Li J."/>
            <person name="Wang J."/>
            <person name="Deng Y."/>
            <person name="Ran L."/>
            <person name="Shi X."/>
            <person name="Wang X."/>
            <person name="Wu Q."/>
            <person name="Li C."/>
            <person name="Ren X."/>
            <person name="Wang J."/>
            <person name="Wang X."/>
            <person name="Li D."/>
            <person name="Liu D."/>
            <person name="Zhang X."/>
            <person name="Ji Z."/>
            <person name="Zhao W."/>
            <person name="Sun Y."/>
            <person name="Zhang Z."/>
            <person name="Bao J."/>
            <person name="Han Y."/>
            <person name="Dong L."/>
            <person name="Ji J."/>
            <person name="Chen P."/>
            <person name="Wu S."/>
            <person name="Liu J."/>
            <person name="Xiao Y."/>
            <person name="Bu D."/>
            <person name="Tan J."/>
            <person name="Yang L."/>
            <person name="Ye C."/>
            <person name="Zhang J."/>
            <person name="Xu J."/>
            <person name="Zhou Y."/>
            <person name="Yu Y."/>
            <person name="Zhang B."/>
            <person name="Zhuang S."/>
            <person name="Wei H."/>
            <person name="Liu B."/>
            <person name="Lei M."/>
            <person name="Yu H."/>
            <person name="Li Y."/>
            <person name="Xu H."/>
            <person name="Wei S."/>
            <person name="He X."/>
            <person name="Fang L."/>
            <person name="Zhang Z."/>
            <person name="Zhang Y."/>
            <person name="Huang X."/>
            <person name="Su Z."/>
            <person name="Tong W."/>
            <person name="Li J."/>
            <person name="Tong Z."/>
            <person name="Li S."/>
            <person name="Ye J."/>
            <person name="Wang L."/>
            <person name="Fang L."/>
            <person name="Lei T."/>
            <person name="Chen C."/>
            <person name="Chen H."/>
            <person name="Xu Z."/>
            <person name="Li H."/>
            <person name="Huang H."/>
            <person name="Zhang F."/>
            <person name="Xu H."/>
            <person name="Li N."/>
            <person name="Zhao C."/>
            <person name="Li S."/>
            <person name="Dong L."/>
            <person name="Huang Y."/>
            <person name="Li L."/>
            <person name="Xi Y."/>
            <person name="Qi Q."/>
            <person name="Li W."/>
            <person name="Zhang B."/>
            <person name="Hu W."/>
            <person name="Zhang Y."/>
            <person name="Tian X."/>
            <person name="Jiao Y."/>
            <person name="Liang X."/>
            <person name="Jin J."/>
            <person name="Gao L."/>
            <person name="Zheng W."/>
            <person name="Hao B."/>
            <person name="Liu S."/>
            <person name="Wang W."/>
            <person name="Yuan L."/>
            <person name="Cao M."/>
            <person name="McDermott J."/>
            <person name="Samudrala R."/>
            <person name="Wang J."/>
            <person name="Wong G.K."/>
            <person name="Yang H."/>
        </authorList>
    </citation>
    <scope>NUCLEOTIDE SEQUENCE [LARGE SCALE GENOMIC DNA]</scope>
</reference>
<dbReference type="EMBL" id="CM000141">
    <property type="protein sequence ID" value="EAZ30745.1"/>
    <property type="molecule type" value="Genomic_DNA"/>
</dbReference>
<name>A3ATV6_ORYSJ</name>
<accession>A3ATV6</accession>
<proteinExistence type="predicted"/>
<gene>
    <name evidence="2" type="ORF">OsJ_14808</name>
</gene>
<sequence>MRKDMRGGSALPLLLLLLLCCSLAAVQPARALFHLRGAGAYVEQPCHLARRCASLQAIGPIVILRSAPPIVIIACSKPRRPPQPLRNLDACLHDSMRHRGEGRGRVATRPRCAQLWAPTRQGVKGFGAVEEKEEGRFGKLRTGFGCSVSPLLGARESVARLTTL</sequence>
<evidence type="ECO:0000256" key="1">
    <source>
        <dbReference type="SAM" id="SignalP"/>
    </source>
</evidence>